<dbReference type="Proteomes" id="UP001055286">
    <property type="component" value="Unassembled WGS sequence"/>
</dbReference>
<evidence type="ECO:0000313" key="2">
    <source>
        <dbReference type="Proteomes" id="UP001055286"/>
    </source>
</evidence>
<comment type="caution">
    <text evidence="1">The sequence shown here is derived from an EMBL/GenBank/DDBJ whole genome shotgun (WGS) entry which is preliminary data.</text>
</comment>
<dbReference type="AlphaFoldDB" id="A0AA37HF85"/>
<sequence length="100" mass="11042">MPRACAAGVGNVSPLRRIPPWGGCVGEVMQLYLDCDGLLADFDAGVTRLLGCPPRKYQPGWYETRHIAVLGRIVGLPRAAYCPLVSYIFEDWARDWTTSS</sequence>
<proteinExistence type="predicted"/>
<keyword evidence="2" id="KW-1185">Reference proteome</keyword>
<evidence type="ECO:0000313" key="1">
    <source>
        <dbReference type="EMBL" id="GJD64678.1"/>
    </source>
</evidence>
<protein>
    <submittedName>
        <fullName evidence="1">Uncharacterized protein</fullName>
    </submittedName>
</protein>
<reference evidence="1" key="1">
    <citation type="journal article" date="2016" name="Front. Microbiol.">
        <title>Genome Sequence of the Piezophilic, Mesophilic Sulfate-Reducing Bacterium Desulfovibrio indicus J2T.</title>
        <authorList>
            <person name="Cao J."/>
            <person name="Maignien L."/>
            <person name="Shao Z."/>
            <person name="Alain K."/>
            <person name="Jebbar M."/>
        </authorList>
    </citation>
    <scope>NUCLEOTIDE SEQUENCE</scope>
    <source>
        <strain evidence="1">JCM 32048</strain>
    </source>
</reference>
<reference evidence="1" key="2">
    <citation type="submission" date="2021-08" db="EMBL/GenBank/DDBJ databases">
        <authorList>
            <person name="Tani A."/>
            <person name="Ola A."/>
            <person name="Ogura Y."/>
            <person name="Katsura K."/>
            <person name="Hayashi T."/>
        </authorList>
    </citation>
    <scope>NUCLEOTIDE SEQUENCE</scope>
    <source>
        <strain evidence="1">JCM 32048</strain>
    </source>
</reference>
<accession>A0AA37HF85</accession>
<name>A0AA37HF85_9HYPH</name>
<organism evidence="1 2">
    <name type="scientific">Methylobacterium frigidaeris</name>
    <dbReference type="NCBI Taxonomy" id="2038277"/>
    <lineage>
        <taxon>Bacteria</taxon>
        <taxon>Pseudomonadati</taxon>
        <taxon>Pseudomonadota</taxon>
        <taxon>Alphaproteobacteria</taxon>
        <taxon>Hyphomicrobiales</taxon>
        <taxon>Methylobacteriaceae</taxon>
        <taxon>Methylobacterium</taxon>
    </lineage>
</organism>
<dbReference type="EMBL" id="BPQJ01000028">
    <property type="protein sequence ID" value="GJD64678.1"/>
    <property type="molecule type" value="Genomic_DNA"/>
</dbReference>
<gene>
    <name evidence="1" type="ORF">MPEAHAMD_4863</name>
</gene>